<reference evidence="6" key="1">
    <citation type="submission" date="2021-01" db="EMBL/GenBank/DDBJ databases">
        <authorList>
            <person name="Corre E."/>
            <person name="Pelletier E."/>
            <person name="Niang G."/>
            <person name="Scheremetjew M."/>
            <person name="Finn R."/>
            <person name="Kale V."/>
            <person name="Holt S."/>
            <person name="Cochrane G."/>
            <person name="Meng A."/>
            <person name="Brown T."/>
            <person name="Cohen L."/>
        </authorList>
    </citation>
    <scope>NUCLEOTIDE SEQUENCE</scope>
    <source>
        <strain evidence="6">CCMP1320</strain>
    </source>
</reference>
<comment type="similarity">
    <text evidence="3">Belongs to the patatin family.</text>
</comment>
<feature type="active site" description="Proton acceptor" evidence="2">
    <location>
        <position position="138"/>
    </location>
</feature>
<comment type="caution">
    <text evidence="2">Lacks conserved residue(s) required for the propagation of feature annotation.</text>
</comment>
<dbReference type="Pfam" id="PF01734">
    <property type="entry name" value="Patatin"/>
    <property type="match status" value="1"/>
</dbReference>
<feature type="compositionally biased region" description="Low complexity" evidence="4">
    <location>
        <begin position="270"/>
        <end position="295"/>
    </location>
</feature>
<dbReference type="GO" id="GO:0005737">
    <property type="term" value="C:cytoplasm"/>
    <property type="evidence" value="ECO:0007669"/>
    <property type="project" value="TreeGrafter"/>
</dbReference>
<dbReference type="SUPFAM" id="SSF52151">
    <property type="entry name" value="FabD/lysophospholipase-like"/>
    <property type="match status" value="1"/>
</dbReference>
<feature type="short sequence motif" description="GXSXG" evidence="2">
    <location>
        <begin position="17"/>
        <end position="21"/>
    </location>
</feature>
<name>A0A7S3R099_DUNTE</name>
<dbReference type="GO" id="GO:0016020">
    <property type="term" value="C:membrane"/>
    <property type="evidence" value="ECO:0007669"/>
    <property type="project" value="TreeGrafter"/>
</dbReference>
<dbReference type="GO" id="GO:0004806">
    <property type="term" value="F:triacylglycerol lipase activity"/>
    <property type="evidence" value="ECO:0007669"/>
    <property type="project" value="TreeGrafter"/>
</dbReference>
<dbReference type="PANTHER" id="PTHR12406:SF45">
    <property type="entry name" value="PATATIN"/>
    <property type="match status" value="1"/>
</dbReference>
<gene>
    <name evidence="6" type="ORF">DTER00134_LOCUS13826</name>
</gene>
<comment type="function">
    <text evidence="3">Lipolytic acyl hydrolase (LAH).</text>
</comment>
<evidence type="ECO:0000256" key="4">
    <source>
        <dbReference type="SAM" id="MobiDB-lite"/>
    </source>
</evidence>
<dbReference type="InterPro" id="IPR002641">
    <property type="entry name" value="PNPLA_dom"/>
</dbReference>
<dbReference type="Gene3D" id="3.40.1090.10">
    <property type="entry name" value="Cytosolic phospholipase A2 catalytic domain"/>
    <property type="match status" value="1"/>
</dbReference>
<dbReference type="GO" id="GO:0055088">
    <property type="term" value="P:lipid homeostasis"/>
    <property type="evidence" value="ECO:0007669"/>
    <property type="project" value="TreeGrafter"/>
</dbReference>
<dbReference type="EC" id="3.1.1.-" evidence="3"/>
<feature type="domain" description="PNPLA" evidence="5">
    <location>
        <begin position="1"/>
        <end position="154"/>
    </location>
</feature>
<feature type="active site" description="Nucleophile" evidence="2">
    <location>
        <position position="19"/>
    </location>
</feature>
<keyword evidence="2 3" id="KW-0378">Hydrolase</keyword>
<sequence>MKYLAERYDLTKIPMAGASGGALAAVLAACGVKADDAIELAYKMSMEQNIWQRKTGLLGVWGAMIEKWLDQLLPDNAHELCRNRVTVVVTTLPDWSQVGISDFKDKEDLINACMASSHVPFFLDFKLTRQCRGRACVDGSFPDFFTGLNSEILRAGGRVIFDYFDDKMLKRNGRMDMLEVKSYDEIRQMYAVGYDYAARLHANGCFDNFDLAEVLLEGPGRNMQELLVPKQHEKESQAAAPEAPQALEELEQAVISGQGFSGPHLNVDLGQQQGPQVSPPLGQQQQHQNQHQPQHQQEERADGGLVLDLEYDALVKGEKQK</sequence>
<evidence type="ECO:0000313" key="6">
    <source>
        <dbReference type="EMBL" id="CAE0498753.1"/>
    </source>
</evidence>
<dbReference type="PANTHER" id="PTHR12406">
    <property type="entry name" value="CALCIUM-INDEPENDENT PHOSPHOLIPASE A2 IPLA2 -RELATED"/>
    <property type="match status" value="1"/>
</dbReference>
<organism evidence="6">
    <name type="scientific">Dunaliella tertiolecta</name>
    <name type="common">Green alga</name>
    <dbReference type="NCBI Taxonomy" id="3047"/>
    <lineage>
        <taxon>Eukaryota</taxon>
        <taxon>Viridiplantae</taxon>
        <taxon>Chlorophyta</taxon>
        <taxon>core chlorophytes</taxon>
        <taxon>Chlorophyceae</taxon>
        <taxon>CS clade</taxon>
        <taxon>Chlamydomonadales</taxon>
        <taxon>Dunaliellaceae</taxon>
        <taxon>Dunaliella</taxon>
    </lineage>
</organism>
<keyword evidence="1 2" id="KW-0443">Lipid metabolism</keyword>
<keyword evidence="2 3" id="KW-0442">Lipid degradation</keyword>
<evidence type="ECO:0000256" key="2">
    <source>
        <dbReference type="PROSITE-ProRule" id="PRU01161"/>
    </source>
</evidence>
<dbReference type="InterPro" id="IPR033562">
    <property type="entry name" value="PLPL"/>
</dbReference>
<dbReference type="PROSITE" id="PS51257">
    <property type="entry name" value="PROKAR_LIPOPROTEIN"/>
    <property type="match status" value="1"/>
</dbReference>
<dbReference type="GO" id="GO:0019433">
    <property type="term" value="P:triglyceride catabolic process"/>
    <property type="evidence" value="ECO:0007669"/>
    <property type="project" value="TreeGrafter"/>
</dbReference>
<evidence type="ECO:0000256" key="3">
    <source>
        <dbReference type="RuleBase" id="RU361262"/>
    </source>
</evidence>
<protein>
    <recommendedName>
        <fullName evidence="3">Patatin</fullName>
        <ecNumber evidence="3">3.1.1.-</ecNumber>
    </recommendedName>
</protein>
<feature type="region of interest" description="Disordered" evidence="4">
    <location>
        <begin position="261"/>
        <end position="306"/>
    </location>
</feature>
<evidence type="ECO:0000259" key="5">
    <source>
        <dbReference type="PROSITE" id="PS51635"/>
    </source>
</evidence>
<comment type="domain">
    <text evidence="3">The nitrogen atoms of the two glycine residues in the GGXR motif define the oxyanion hole, and stabilize the oxyanion that forms during the nucleophilic attack by the catalytic serine during substrate cleavage.</text>
</comment>
<dbReference type="EMBL" id="HBIP01023063">
    <property type="protein sequence ID" value="CAE0498753.1"/>
    <property type="molecule type" value="Transcribed_RNA"/>
</dbReference>
<dbReference type="InterPro" id="IPR016035">
    <property type="entry name" value="Acyl_Trfase/lysoPLipase"/>
</dbReference>
<dbReference type="PROSITE" id="PS51635">
    <property type="entry name" value="PNPLA"/>
    <property type="match status" value="1"/>
</dbReference>
<dbReference type="GO" id="GO:0005811">
    <property type="term" value="C:lipid droplet"/>
    <property type="evidence" value="ECO:0007669"/>
    <property type="project" value="TreeGrafter"/>
</dbReference>
<accession>A0A7S3R099</accession>
<proteinExistence type="inferred from homology"/>
<evidence type="ECO:0000256" key="1">
    <source>
        <dbReference type="ARBA" id="ARBA00023098"/>
    </source>
</evidence>
<dbReference type="AlphaFoldDB" id="A0A7S3R099"/>